<protein>
    <submittedName>
        <fullName evidence="12">Electron transfer flavoprotein domain family protein</fullName>
    </submittedName>
    <submittedName>
        <fullName evidence="13">Electron transfer flavoprotein subunit alpha/FixB family protein</fullName>
    </submittedName>
</protein>
<geneLocation type="plasmid" evidence="13">
    <name>pSM135B_Rh08</name>
</geneLocation>
<dbReference type="EMBL" id="CP030762">
    <property type="protein sequence ID" value="AXA43871.1"/>
    <property type="molecule type" value="Genomic_DNA"/>
</dbReference>
<keyword evidence="12" id="KW-0614">Plasmid</keyword>
<dbReference type="SUPFAM" id="SSF52467">
    <property type="entry name" value="DHS-like NAD/FAD-binding domain"/>
    <property type="match status" value="1"/>
</dbReference>
<dbReference type="Gene3D" id="3.40.50.620">
    <property type="entry name" value="HUPs"/>
    <property type="match status" value="1"/>
</dbReference>
<dbReference type="Pfam" id="PF01012">
    <property type="entry name" value="ETF"/>
    <property type="match status" value="1"/>
</dbReference>
<evidence type="ECO:0000256" key="1">
    <source>
        <dbReference type="ARBA" id="ARBA00003554"/>
    </source>
</evidence>
<dbReference type="SMART" id="SM00893">
    <property type="entry name" value="ETF"/>
    <property type="match status" value="1"/>
</dbReference>
<dbReference type="PANTHER" id="PTHR43153">
    <property type="entry name" value="ELECTRON TRANSFER FLAVOPROTEIN ALPHA"/>
    <property type="match status" value="1"/>
</dbReference>
<evidence type="ECO:0000313" key="13">
    <source>
        <dbReference type="EMBL" id="TAY42311.1"/>
    </source>
</evidence>
<dbReference type="GO" id="GO:0009055">
    <property type="term" value="F:electron transfer activity"/>
    <property type="evidence" value="ECO:0007669"/>
    <property type="project" value="InterPro"/>
</dbReference>
<dbReference type="InterPro" id="IPR001308">
    <property type="entry name" value="ETF_a/FixB"/>
</dbReference>
<dbReference type="Gene3D" id="3.40.50.1220">
    <property type="entry name" value="TPP-binding domain"/>
    <property type="match status" value="1"/>
</dbReference>
<feature type="binding site" evidence="9">
    <location>
        <position position="326"/>
    </location>
    <ligand>
        <name>FAD</name>
        <dbReference type="ChEBI" id="CHEBI:57692"/>
    </ligand>
</feature>
<organism evidence="12 14">
    <name type="scientific">Rhizobium leguminosarum</name>
    <dbReference type="NCBI Taxonomy" id="384"/>
    <lineage>
        <taxon>Bacteria</taxon>
        <taxon>Pseudomonadati</taxon>
        <taxon>Pseudomonadota</taxon>
        <taxon>Alphaproteobacteria</taxon>
        <taxon>Hyphomicrobiales</taxon>
        <taxon>Rhizobiaceae</taxon>
        <taxon>Rhizobium/Agrobacterium group</taxon>
        <taxon>Rhizobium</taxon>
    </lineage>
</organism>
<evidence type="ECO:0000256" key="5">
    <source>
        <dbReference type="ARBA" id="ARBA00022630"/>
    </source>
</evidence>
<feature type="binding site" evidence="9">
    <location>
        <begin position="288"/>
        <end position="292"/>
    </location>
    <ligand>
        <name>FAD</name>
        <dbReference type="ChEBI" id="CHEBI:57692"/>
    </ligand>
</feature>
<dbReference type="InterPro" id="IPR014730">
    <property type="entry name" value="ETF_a/b_N"/>
</dbReference>
<keyword evidence="5" id="KW-0285">Flavoprotein</keyword>
<dbReference type="InterPro" id="IPR014731">
    <property type="entry name" value="ETF_asu_C"/>
</dbReference>
<evidence type="ECO:0000256" key="2">
    <source>
        <dbReference type="ARBA" id="ARBA00005817"/>
    </source>
</evidence>
<dbReference type="PANTHER" id="PTHR43153:SF1">
    <property type="entry name" value="ELECTRON TRANSFER FLAVOPROTEIN SUBUNIT ALPHA, MITOCHONDRIAL"/>
    <property type="match status" value="1"/>
</dbReference>
<dbReference type="PIRSF" id="PIRSF000089">
    <property type="entry name" value="Electra_flavoP_a"/>
    <property type="match status" value="1"/>
</dbReference>
<comment type="subunit">
    <text evidence="3">FixA and FixB form a heterodimer.</text>
</comment>
<gene>
    <name evidence="12" type="ORF">DLJ82_7626</name>
    <name evidence="13" type="ORF">ELH90_35670</name>
</gene>
<evidence type="ECO:0000256" key="4">
    <source>
        <dbReference type="ARBA" id="ARBA00022448"/>
    </source>
</evidence>
<dbReference type="RefSeq" id="WP_032491865.1">
    <property type="nucleotide sequence ID" value="NZ_CP030762.1"/>
</dbReference>
<evidence type="ECO:0000256" key="10">
    <source>
        <dbReference type="SAM" id="MobiDB-lite"/>
    </source>
</evidence>
<evidence type="ECO:0000313" key="14">
    <source>
        <dbReference type="Proteomes" id="UP000251166"/>
    </source>
</evidence>
<keyword evidence="4" id="KW-0813">Transport</keyword>
<reference evidence="13 15" key="2">
    <citation type="submission" date="2019-02" db="EMBL/GenBank/DDBJ databases">
        <title>The genomic architecture of introgression among sibling species of bacteria.</title>
        <authorList>
            <person name="Cavassim M.I.A."/>
            <person name="Moeskjaer S."/>
            <person name="Moslemi C."/>
            <person name="Fields B."/>
            <person name="Bachmann A."/>
            <person name="Vilhjalmsson B."/>
            <person name="Schierup M.H."/>
            <person name="Young J.P.W."/>
            <person name="Andersen S.U."/>
        </authorList>
    </citation>
    <scope>NUCLEOTIDE SEQUENCE [LARGE SCALE GENOMIC DNA]</scope>
    <source>
        <strain evidence="13 15">SM135B</strain>
        <plasmid evidence="13">pSM135B_Rh08</plasmid>
    </source>
</reference>
<dbReference type="InterPro" id="IPR018206">
    <property type="entry name" value="ETF_asu_C_CS"/>
</dbReference>
<dbReference type="CDD" id="cd01715">
    <property type="entry name" value="ETF_alpha"/>
    <property type="match status" value="1"/>
</dbReference>
<feature type="region of interest" description="Disordered" evidence="10">
    <location>
        <begin position="1"/>
        <end position="20"/>
    </location>
</feature>
<comment type="cofactor">
    <cofactor evidence="9">
        <name>FAD</name>
        <dbReference type="ChEBI" id="CHEBI:57692"/>
    </cofactor>
    <text evidence="9">Binds 1 FAD per dimer.</text>
</comment>
<sequence length="370" mass="39734">MEAHQAESQSPMVSRASAKKELPRHFRDNRHVWVFIELERGQVHPVSIELLGEGRKLADKLGVQLAGVVIGTAEGLGVRSAIAEAFAYGADLAYLVESPLLSDYRNEPFTKALSDLVILHKPEILLLGATSLGRDLAGSVATTLETGLTADCTELDVDADGSLAATRPTFGGSLLCTIYTLNSRPQMATVRPRVMATPKRVTHAIGPIIRHDLMMIEEEIVTKVLGFLPDERSEKINLAYADIVVAGGLGIGTAENLERVMLLARTIGGEFGCSRPLVQKGWMEVDRQIGQTGQTIRPKLYLAAGISGAVQHRVGVEGADLIVAINTDSNAPIFDFAHVAVVADAIGLLPALTAAFTRRIPPHNQSMQVN</sequence>
<dbReference type="Proteomes" id="UP000251166">
    <property type="component" value="Plasmid unnamed2"/>
</dbReference>
<keyword evidence="7" id="KW-0249">Electron transport</keyword>
<evidence type="ECO:0000256" key="8">
    <source>
        <dbReference type="ARBA" id="ARBA00023231"/>
    </source>
</evidence>
<evidence type="ECO:0000256" key="9">
    <source>
        <dbReference type="PIRSR" id="PIRSR000089-1"/>
    </source>
</evidence>
<dbReference type="InterPro" id="IPR029035">
    <property type="entry name" value="DHS-like_NAD/FAD-binding_dom"/>
</dbReference>
<feature type="domain" description="Electron transfer flavoprotein alpha/beta-subunit N-terminal" evidence="11">
    <location>
        <begin position="32"/>
        <end position="224"/>
    </location>
</feature>
<keyword evidence="6 9" id="KW-0274">FAD</keyword>
<evidence type="ECO:0000256" key="3">
    <source>
        <dbReference type="ARBA" id="ARBA00011874"/>
    </source>
</evidence>
<feature type="compositionally biased region" description="Polar residues" evidence="10">
    <location>
        <begin position="1"/>
        <end position="12"/>
    </location>
</feature>
<accession>A0A2Z4YRF8</accession>
<feature type="binding site" evidence="9">
    <location>
        <begin position="274"/>
        <end position="275"/>
    </location>
    <ligand>
        <name>FAD</name>
        <dbReference type="ChEBI" id="CHEBI:57692"/>
    </ligand>
</feature>
<dbReference type="Proteomes" id="UP000292974">
    <property type="component" value="Unassembled WGS sequence"/>
</dbReference>
<evidence type="ECO:0000259" key="11">
    <source>
        <dbReference type="SMART" id="SM00893"/>
    </source>
</evidence>
<evidence type="ECO:0000313" key="15">
    <source>
        <dbReference type="Proteomes" id="UP000292974"/>
    </source>
</evidence>
<dbReference type="InterPro" id="IPR014729">
    <property type="entry name" value="Rossmann-like_a/b/a_fold"/>
</dbReference>
<geneLocation type="plasmid" evidence="12 14">
    <name>unnamed2</name>
</geneLocation>
<feature type="binding site" evidence="9">
    <location>
        <begin position="305"/>
        <end position="312"/>
    </location>
    <ligand>
        <name>FAD</name>
        <dbReference type="ChEBI" id="CHEBI:57692"/>
    </ligand>
</feature>
<reference evidence="12 14" key="1">
    <citation type="submission" date="2018-07" db="EMBL/GenBank/DDBJ databases">
        <title>Rhizobium leguminosarum strain:ATCC 14479 Genome sequencing and assembly.</title>
        <authorList>
            <person name="Chakraborty R."/>
        </authorList>
    </citation>
    <scope>NUCLEOTIDE SEQUENCE [LARGE SCALE GENOMIC DNA]</scope>
    <source>
        <strain evidence="12 14">ATCC 14479</strain>
        <plasmid evidence="14">Plasmid unnamed2</plasmid>
        <plasmid evidence="12">unnamed2</plasmid>
    </source>
</reference>
<dbReference type="Pfam" id="PF00766">
    <property type="entry name" value="ETF_alpha"/>
    <property type="match status" value="1"/>
</dbReference>
<dbReference type="InterPro" id="IPR033947">
    <property type="entry name" value="ETF_alpha_N"/>
</dbReference>
<keyword evidence="8" id="KW-0535">Nitrogen fixation</keyword>
<evidence type="ECO:0000256" key="6">
    <source>
        <dbReference type="ARBA" id="ARBA00022827"/>
    </source>
</evidence>
<comment type="similarity">
    <text evidence="2">Belongs to the ETF alpha-subunit/FixB family.</text>
</comment>
<evidence type="ECO:0000256" key="7">
    <source>
        <dbReference type="ARBA" id="ARBA00022982"/>
    </source>
</evidence>
<comment type="function">
    <text evidence="1">May play a role in a redox process involved in nitrogen fixation.</text>
</comment>
<dbReference type="PROSITE" id="PS00696">
    <property type="entry name" value="ETF_ALPHA"/>
    <property type="match status" value="1"/>
</dbReference>
<dbReference type="GeneID" id="61428907"/>
<proteinExistence type="inferred from homology"/>
<name>A0A2Z4YRF8_RHILE</name>
<dbReference type="GO" id="GO:0033539">
    <property type="term" value="P:fatty acid beta-oxidation using acyl-CoA dehydrogenase"/>
    <property type="evidence" value="ECO:0007669"/>
    <property type="project" value="TreeGrafter"/>
</dbReference>
<evidence type="ECO:0000313" key="12">
    <source>
        <dbReference type="EMBL" id="AXA43871.1"/>
    </source>
</evidence>
<dbReference type="EMBL" id="SIOP01000005">
    <property type="protein sequence ID" value="TAY42311.1"/>
    <property type="molecule type" value="Genomic_DNA"/>
</dbReference>
<dbReference type="SUPFAM" id="SSF52402">
    <property type="entry name" value="Adenine nucleotide alpha hydrolases-like"/>
    <property type="match status" value="1"/>
</dbReference>
<dbReference type="AlphaFoldDB" id="A0A2Z4YRF8"/>
<dbReference type="GO" id="GO:0050660">
    <property type="term" value="F:flavin adenine dinucleotide binding"/>
    <property type="evidence" value="ECO:0007669"/>
    <property type="project" value="InterPro"/>
</dbReference>